<protein>
    <recommendedName>
        <fullName evidence="1">DUF7007 domain-containing protein</fullName>
    </recommendedName>
</protein>
<dbReference type="Pfam" id="PF22653">
    <property type="entry name" value="DUF7007"/>
    <property type="match status" value="1"/>
</dbReference>
<comment type="caution">
    <text evidence="2">The sequence shown here is derived from an EMBL/GenBank/DDBJ whole genome shotgun (WGS) entry which is preliminary data.</text>
</comment>
<dbReference type="Proteomes" id="UP001549077">
    <property type="component" value="Unassembled WGS sequence"/>
</dbReference>
<name>A0ABV2MKX3_9HYPH</name>
<proteinExistence type="predicted"/>
<dbReference type="InterPro" id="IPR054276">
    <property type="entry name" value="DUF7007"/>
</dbReference>
<reference evidence="2 3" key="1">
    <citation type="submission" date="2024-06" db="EMBL/GenBank/DDBJ databases">
        <title>Genomic Encyclopedia of Type Strains, Phase IV (KMG-IV): sequencing the most valuable type-strain genomes for metagenomic binning, comparative biology and taxonomic classification.</title>
        <authorList>
            <person name="Goeker M."/>
        </authorList>
    </citation>
    <scope>NUCLEOTIDE SEQUENCE [LARGE SCALE GENOMIC DNA]</scope>
    <source>
        <strain evidence="2 3">DSM 29288</strain>
    </source>
</reference>
<feature type="domain" description="DUF7007" evidence="1">
    <location>
        <begin position="105"/>
        <end position="218"/>
    </location>
</feature>
<sequence>MNMPLSQPCESSADDISGVEFGHGADGTAVARVGDLVFAMLPSRGGHLLASAWRVSRPFAEFRRDDFYSYHGSIEDEAAFRARMAEQAEHRHDLQALSRQTVRLNCNTPWGPSQGATIYAEGVVSHTTAGHGGFRLSSERNAAIHPLLRAHDGFYEEDAAWAIVALAFPDLFTRYELRIADQTVRDSWPDAWETMFGRSLEPGQSREKDARAFARAHACDWVVISAIRSDHHVDMTEVIATLGASAATR</sequence>
<organism evidence="2 3">
    <name type="scientific">Rhizobium binae</name>
    <dbReference type="NCBI Taxonomy" id="1138190"/>
    <lineage>
        <taxon>Bacteria</taxon>
        <taxon>Pseudomonadati</taxon>
        <taxon>Pseudomonadota</taxon>
        <taxon>Alphaproteobacteria</taxon>
        <taxon>Hyphomicrobiales</taxon>
        <taxon>Rhizobiaceae</taxon>
        <taxon>Rhizobium/Agrobacterium group</taxon>
        <taxon>Rhizobium</taxon>
    </lineage>
</organism>
<keyword evidence="3" id="KW-1185">Reference proteome</keyword>
<dbReference type="EMBL" id="JBEPMY010000015">
    <property type="protein sequence ID" value="MET3757089.1"/>
    <property type="molecule type" value="Genomic_DNA"/>
</dbReference>
<accession>A0ABV2MKX3</accession>
<evidence type="ECO:0000313" key="3">
    <source>
        <dbReference type="Proteomes" id="UP001549077"/>
    </source>
</evidence>
<evidence type="ECO:0000259" key="1">
    <source>
        <dbReference type="Pfam" id="PF22653"/>
    </source>
</evidence>
<gene>
    <name evidence="2" type="ORF">ABID08_004470</name>
</gene>
<evidence type="ECO:0000313" key="2">
    <source>
        <dbReference type="EMBL" id="MET3757089.1"/>
    </source>
</evidence>